<name>A0ABS7QRV0_9ACTN</name>
<evidence type="ECO:0000259" key="7">
    <source>
        <dbReference type="Pfam" id="PF00294"/>
    </source>
</evidence>
<evidence type="ECO:0000313" key="8">
    <source>
        <dbReference type="EMBL" id="MBY8885409.1"/>
    </source>
</evidence>
<dbReference type="PANTHER" id="PTHR43085">
    <property type="entry name" value="HEXOKINASE FAMILY MEMBER"/>
    <property type="match status" value="1"/>
</dbReference>
<dbReference type="GO" id="GO:0016301">
    <property type="term" value="F:kinase activity"/>
    <property type="evidence" value="ECO:0007669"/>
    <property type="project" value="UniProtKB-KW"/>
</dbReference>
<comment type="similarity">
    <text evidence="1 6">Belongs to the carbohydrate kinase PfkB family.</text>
</comment>
<evidence type="ECO:0000313" key="9">
    <source>
        <dbReference type="Proteomes" id="UP001198565"/>
    </source>
</evidence>
<dbReference type="InterPro" id="IPR002139">
    <property type="entry name" value="Ribo/fructo_kinase"/>
</dbReference>
<dbReference type="Gene3D" id="3.40.1190.20">
    <property type="match status" value="1"/>
</dbReference>
<dbReference type="EMBL" id="JAINVZ010000005">
    <property type="protein sequence ID" value="MBY8885409.1"/>
    <property type="molecule type" value="Genomic_DNA"/>
</dbReference>
<keyword evidence="9" id="KW-1185">Reference proteome</keyword>
<dbReference type="InterPro" id="IPR011611">
    <property type="entry name" value="PfkB_dom"/>
</dbReference>
<keyword evidence="3" id="KW-0547">Nucleotide-binding</keyword>
<dbReference type="Pfam" id="PF00294">
    <property type="entry name" value="PfkB"/>
    <property type="match status" value="1"/>
</dbReference>
<sequence>MADVTTPGRGGIAVCGEALVDLVEREPGVFRALPGGSPANVAVGLSRLDVPAELLARLSADGFGALLRGHLEDNGVGLHGAVDATQPTTLAVVSTDPHGVASYDFRYEGTADWQWRAGELSRTPPPGIVAVHTGSLALTVEPGASVLTDWLGTVRDWGTATISLDPNIRPGFDSGPAAALRRVEEQVGLADVVKVSEEDLAWLLPGVDPADVARRWRALGPALVVVTLGGSGCLAVGPDDALVRRPAVRATVADTVGAGDAFTAGLLAGLHRAGLLGARDSGALGTLGPDLLTGLLDEAGLVAALTCERAGADPPTRAEVRAATATREGTFVDSSI</sequence>
<keyword evidence="2 6" id="KW-0808">Transferase</keyword>
<evidence type="ECO:0000256" key="6">
    <source>
        <dbReference type="RuleBase" id="RU003704"/>
    </source>
</evidence>
<dbReference type="PANTHER" id="PTHR43085:SF1">
    <property type="entry name" value="PSEUDOURIDINE KINASE-RELATED"/>
    <property type="match status" value="1"/>
</dbReference>
<keyword evidence="5" id="KW-0067">ATP-binding</keyword>
<dbReference type="PROSITE" id="PS00584">
    <property type="entry name" value="PFKB_KINASES_2"/>
    <property type="match status" value="1"/>
</dbReference>
<comment type="caution">
    <text evidence="8">The sequence shown here is derived from an EMBL/GenBank/DDBJ whole genome shotgun (WGS) entry which is preliminary data.</text>
</comment>
<dbReference type="CDD" id="cd01167">
    <property type="entry name" value="bac_FRK"/>
    <property type="match status" value="1"/>
</dbReference>
<keyword evidence="4 6" id="KW-0418">Kinase</keyword>
<evidence type="ECO:0000256" key="2">
    <source>
        <dbReference type="ARBA" id="ARBA00022679"/>
    </source>
</evidence>
<dbReference type="InterPro" id="IPR050306">
    <property type="entry name" value="PfkB_Carbo_kinase"/>
</dbReference>
<dbReference type="PRINTS" id="PR00990">
    <property type="entry name" value="RIBOKINASE"/>
</dbReference>
<dbReference type="InterPro" id="IPR029056">
    <property type="entry name" value="Ribokinase-like"/>
</dbReference>
<evidence type="ECO:0000256" key="1">
    <source>
        <dbReference type="ARBA" id="ARBA00010688"/>
    </source>
</evidence>
<proteinExistence type="inferred from homology"/>
<evidence type="ECO:0000256" key="4">
    <source>
        <dbReference type="ARBA" id="ARBA00022777"/>
    </source>
</evidence>
<protein>
    <submittedName>
        <fullName evidence="8">Carbohydrate kinase</fullName>
    </submittedName>
</protein>
<evidence type="ECO:0000256" key="5">
    <source>
        <dbReference type="ARBA" id="ARBA00022840"/>
    </source>
</evidence>
<dbReference type="Proteomes" id="UP001198565">
    <property type="component" value="Unassembled WGS sequence"/>
</dbReference>
<dbReference type="InterPro" id="IPR002173">
    <property type="entry name" value="Carboh/pur_kinase_PfkB_CS"/>
</dbReference>
<dbReference type="RefSeq" id="WP_222976735.1">
    <property type="nucleotide sequence ID" value="NZ_JAINVZ010000005.1"/>
</dbReference>
<dbReference type="SUPFAM" id="SSF53613">
    <property type="entry name" value="Ribokinase-like"/>
    <property type="match status" value="1"/>
</dbReference>
<gene>
    <name evidence="8" type="ORF">K7472_11175</name>
</gene>
<evidence type="ECO:0000256" key="3">
    <source>
        <dbReference type="ARBA" id="ARBA00022741"/>
    </source>
</evidence>
<organism evidence="8 9">
    <name type="scientific">Streptantibioticus parmotrematis</name>
    <dbReference type="NCBI Taxonomy" id="2873249"/>
    <lineage>
        <taxon>Bacteria</taxon>
        <taxon>Bacillati</taxon>
        <taxon>Actinomycetota</taxon>
        <taxon>Actinomycetes</taxon>
        <taxon>Kitasatosporales</taxon>
        <taxon>Streptomycetaceae</taxon>
        <taxon>Streptantibioticus</taxon>
    </lineage>
</organism>
<feature type="domain" description="Carbohydrate kinase PfkB" evidence="7">
    <location>
        <begin position="12"/>
        <end position="272"/>
    </location>
</feature>
<accession>A0ABS7QRV0</accession>
<reference evidence="8 9" key="1">
    <citation type="submission" date="2021-08" db="EMBL/GenBank/DDBJ databases">
        <title>Streptomyces sp. PTM05 isolated from lichen.</title>
        <authorList>
            <person name="Somphong A."/>
            <person name="Phongsopitanun W."/>
            <person name="Tanasupawat S."/>
        </authorList>
    </citation>
    <scope>NUCLEOTIDE SEQUENCE [LARGE SCALE GENOMIC DNA]</scope>
    <source>
        <strain evidence="8 9">Ptm05</strain>
    </source>
</reference>